<accession>A0ABD2C111</accession>
<gene>
    <name evidence="2" type="ORF">V1478_001279</name>
</gene>
<evidence type="ECO:0000313" key="2">
    <source>
        <dbReference type="EMBL" id="KAL2738713.1"/>
    </source>
</evidence>
<dbReference type="AlphaFoldDB" id="A0ABD2C111"/>
<evidence type="ECO:0000313" key="3">
    <source>
        <dbReference type="Proteomes" id="UP001607302"/>
    </source>
</evidence>
<dbReference type="EMBL" id="JAUDFV010000025">
    <property type="protein sequence ID" value="KAL2738713.1"/>
    <property type="molecule type" value="Genomic_DNA"/>
</dbReference>
<organism evidence="2 3">
    <name type="scientific">Vespula squamosa</name>
    <name type="common">Southern yellow jacket</name>
    <name type="synonym">Wasp</name>
    <dbReference type="NCBI Taxonomy" id="30214"/>
    <lineage>
        <taxon>Eukaryota</taxon>
        <taxon>Metazoa</taxon>
        <taxon>Ecdysozoa</taxon>
        <taxon>Arthropoda</taxon>
        <taxon>Hexapoda</taxon>
        <taxon>Insecta</taxon>
        <taxon>Pterygota</taxon>
        <taxon>Neoptera</taxon>
        <taxon>Endopterygota</taxon>
        <taxon>Hymenoptera</taxon>
        <taxon>Apocrita</taxon>
        <taxon>Aculeata</taxon>
        <taxon>Vespoidea</taxon>
        <taxon>Vespidae</taxon>
        <taxon>Vespinae</taxon>
        <taxon>Vespula</taxon>
    </lineage>
</organism>
<keyword evidence="3" id="KW-1185">Reference proteome</keyword>
<comment type="caution">
    <text evidence="2">The sequence shown here is derived from an EMBL/GenBank/DDBJ whole genome shotgun (WGS) entry which is preliminary data.</text>
</comment>
<proteinExistence type="predicted"/>
<reference evidence="2 3" key="1">
    <citation type="journal article" date="2024" name="Ann. Entomol. Soc. Am.">
        <title>Genomic analyses of the southern and eastern yellowjacket wasps (Hymenoptera: Vespidae) reveal evolutionary signatures of social life.</title>
        <authorList>
            <person name="Catto M.A."/>
            <person name="Caine P.B."/>
            <person name="Orr S.E."/>
            <person name="Hunt B.G."/>
            <person name="Goodisman M.A.D."/>
        </authorList>
    </citation>
    <scope>NUCLEOTIDE SEQUENCE [LARGE SCALE GENOMIC DNA]</scope>
    <source>
        <strain evidence="2">233</strain>
        <tissue evidence="2">Head and thorax</tissue>
    </source>
</reference>
<name>A0ABD2C111_VESSQ</name>
<protein>
    <submittedName>
        <fullName evidence="2">Uncharacterized protein</fullName>
    </submittedName>
</protein>
<sequence length="148" mass="17267">METDRLVLFKCLPNALNRRTNRTKNICLQSFSISKISRREFVVENRSRLRQTLLLANIQGVTVYAQRKREESVIDAIEEQNPVDLESRRRGGNSRRGSDRCPDGTRGIVLDSSTFSKFSTFLFLRHRWTIRLLRDRLSATFARLSYTV</sequence>
<evidence type="ECO:0000256" key="1">
    <source>
        <dbReference type="SAM" id="MobiDB-lite"/>
    </source>
</evidence>
<feature type="region of interest" description="Disordered" evidence="1">
    <location>
        <begin position="84"/>
        <end position="103"/>
    </location>
</feature>
<dbReference type="Proteomes" id="UP001607302">
    <property type="component" value="Unassembled WGS sequence"/>
</dbReference>